<dbReference type="InterPro" id="IPR002582">
    <property type="entry name" value="ACPS"/>
</dbReference>
<dbReference type="InterPro" id="IPR008278">
    <property type="entry name" value="4-PPantetheinyl_Trfase_dom"/>
</dbReference>
<evidence type="ECO:0000313" key="11">
    <source>
        <dbReference type="Proteomes" id="UP000199545"/>
    </source>
</evidence>
<keyword evidence="4 8" id="KW-0276">Fatty acid metabolism</keyword>
<evidence type="ECO:0000256" key="2">
    <source>
        <dbReference type="ARBA" id="ARBA00022679"/>
    </source>
</evidence>
<reference evidence="10 11" key="1">
    <citation type="submission" date="2016-10" db="EMBL/GenBank/DDBJ databases">
        <authorList>
            <person name="de Groot N.N."/>
        </authorList>
    </citation>
    <scope>NUCLEOTIDE SEQUENCE [LARGE SCALE GENOMIC DNA]</scope>
    <source>
        <strain evidence="10 11">DSM 44778</strain>
    </source>
</reference>
<evidence type="ECO:0000256" key="4">
    <source>
        <dbReference type="ARBA" id="ARBA00022832"/>
    </source>
</evidence>
<dbReference type="STRING" id="46223.SAMN05421852_11955"/>
<dbReference type="RefSeq" id="WP_093231255.1">
    <property type="nucleotide sequence ID" value="NZ_FORR01000019.1"/>
</dbReference>
<keyword evidence="1 8" id="KW-0444">Lipid biosynthesis</keyword>
<evidence type="ECO:0000256" key="6">
    <source>
        <dbReference type="ARBA" id="ARBA00023098"/>
    </source>
</evidence>
<feature type="binding site" evidence="8">
    <location>
        <position position="55"/>
    </location>
    <ligand>
        <name>Mg(2+)</name>
        <dbReference type="ChEBI" id="CHEBI:18420"/>
    </ligand>
</feature>
<comment type="cofactor">
    <cofactor evidence="8">
        <name>Mg(2+)</name>
        <dbReference type="ChEBI" id="CHEBI:18420"/>
    </cofactor>
</comment>
<evidence type="ECO:0000256" key="3">
    <source>
        <dbReference type="ARBA" id="ARBA00022723"/>
    </source>
</evidence>
<evidence type="ECO:0000259" key="9">
    <source>
        <dbReference type="Pfam" id="PF01648"/>
    </source>
</evidence>
<dbReference type="NCBIfam" id="TIGR00516">
    <property type="entry name" value="acpS"/>
    <property type="match status" value="1"/>
</dbReference>
<gene>
    <name evidence="8" type="primary">acpS</name>
    <name evidence="10" type="ORF">SAMN05421852_11955</name>
</gene>
<proteinExistence type="inferred from homology"/>
<keyword evidence="7 8" id="KW-0275">Fatty acid biosynthesis</keyword>
<dbReference type="GO" id="GO:0005737">
    <property type="term" value="C:cytoplasm"/>
    <property type="evidence" value="ECO:0007669"/>
    <property type="project" value="UniProtKB-SubCell"/>
</dbReference>
<dbReference type="HAMAP" id="MF_00101">
    <property type="entry name" value="AcpS"/>
    <property type="match status" value="1"/>
</dbReference>
<dbReference type="GO" id="GO:0008897">
    <property type="term" value="F:holo-[acyl-carrier-protein] synthase activity"/>
    <property type="evidence" value="ECO:0007669"/>
    <property type="project" value="UniProtKB-UniRule"/>
</dbReference>
<accession>A0A1I3TVQ3</accession>
<dbReference type="InterPro" id="IPR037143">
    <property type="entry name" value="4-PPantetheinyl_Trfase_dom_sf"/>
</dbReference>
<feature type="binding site" evidence="8">
    <location>
        <position position="8"/>
    </location>
    <ligand>
        <name>Mg(2+)</name>
        <dbReference type="ChEBI" id="CHEBI:18420"/>
    </ligand>
</feature>
<evidence type="ECO:0000256" key="7">
    <source>
        <dbReference type="ARBA" id="ARBA00023160"/>
    </source>
</evidence>
<keyword evidence="8" id="KW-0963">Cytoplasm</keyword>
<evidence type="ECO:0000256" key="8">
    <source>
        <dbReference type="HAMAP-Rule" id="MF_00101"/>
    </source>
</evidence>
<protein>
    <recommendedName>
        <fullName evidence="8">Holo-[acyl-carrier-protein] synthase</fullName>
        <shortName evidence="8">Holo-ACP synthase</shortName>
        <ecNumber evidence="8">2.7.8.7</ecNumber>
    </recommendedName>
    <alternativeName>
        <fullName evidence="8">4'-phosphopantetheinyl transferase AcpS</fullName>
    </alternativeName>
</protein>
<comment type="similarity">
    <text evidence="8">Belongs to the P-Pant transferase superfamily. AcpS family.</text>
</comment>
<dbReference type="InterPro" id="IPR004568">
    <property type="entry name" value="Ppantetheine-prot_Trfase_dom"/>
</dbReference>
<feature type="domain" description="4'-phosphopantetheinyl transferase" evidence="9">
    <location>
        <begin position="4"/>
        <end position="118"/>
    </location>
</feature>
<evidence type="ECO:0000256" key="1">
    <source>
        <dbReference type="ARBA" id="ARBA00022516"/>
    </source>
</evidence>
<keyword evidence="6 8" id="KW-0443">Lipid metabolism</keyword>
<evidence type="ECO:0000256" key="5">
    <source>
        <dbReference type="ARBA" id="ARBA00022842"/>
    </source>
</evidence>
<comment type="function">
    <text evidence="8">Transfers the 4'-phosphopantetheine moiety from coenzyme A to a Ser of acyl-carrier-protein.</text>
</comment>
<dbReference type="Pfam" id="PF01648">
    <property type="entry name" value="ACPS"/>
    <property type="match status" value="1"/>
</dbReference>
<dbReference type="GO" id="GO:0006633">
    <property type="term" value="P:fatty acid biosynthetic process"/>
    <property type="evidence" value="ECO:0007669"/>
    <property type="project" value="UniProtKB-UniRule"/>
</dbReference>
<dbReference type="Proteomes" id="UP000199545">
    <property type="component" value="Unassembled WGS sequence"/>
</dbReference>
<dbReference type="GO" id="GO:0000287">
    <property type="term" value="F:magnesium ion binding"/>
    <property type="evidence" value="ECO:0007669"/>
    <property type="project" value="UniProtKB-UniRule"/>
</dbReference>
<evidence type="ECO:0000313" key="10">
    <source>
        <dbReference type="EMBL" id="SFJ73651.1"/>
    </source>
</evidence>
<keyword evidence="3 8" id="KW-0479">Metal-binding</keyword>
<dbReference type="NCBIfam" id="TIGR00556">
    <property type="entry name" value="pantethn_trn"/>
    <property type="match status" value="1"/>
</dbReference>
<keyword evidence="11" id="KW-1185">Reference proteome</keyword>
<comment type="catalytic activity">
    <reaction evidence="8">
        <text>apo-[ACP] + CoA = holo-[ACP] + adenosine 3',5'-bisphosphate + H(+)</text>
        <dbReference type="Rhea" id="RHEA:12068"/>
        <dbReference type="Rhea" id="RHEA-COMP:9685"/>
        <dbReference type="Rhea" id="RHEA-COMP:9690"/>
        <dbReference type="ChEBI" id="CHEBI:15378"/>
        <dbReference type="ChEBI" id="CHEBI:29999"/>
        <dbReference type="ChEBI" id="CHEBI:57287"/>
        <dbReference type="ChEBI" id="CHEBI:58343"/>
        <dbReference type="ChEBI" id="CHEBI:64479"/>
        <dbReference type="EC" id="2.7.8.7"/>
    </reaction>
</comment>
<name>A0A1I3TVQ3_9BACL</name>
<dbReference type="OrthoDB" id="517356at2"/>
<keyword evidence="2 8" id="KW-0808">Transferase</keyword>
<dbReference type="Gene3D" id="3.90.470.20">
    <property type="entry name" value="4'-phosphopantetheinyl transferase domain"/>
    <property type="match status" value="1"/>
</dbReference>
<organism evidence="10 11">
    <name type="scientific">Thermoflavimicrobium dichotomicum</name>
    <dbReference type="NCBI Taxonomy" id="46223"/>
    <lineage>
        <taxon>Bacteria</taxon>
        <taxon>Bacillati</taxon>
        <taxon>Bacillota</taxon>
        <taxon>Bacilli</taxon>
        <taxon>Bacillales</taxon>
        <taxon>Thermoactinomycetaceae</taxon>
        <taxon>Thermoflavimicrobium</taxon>
    </lineage>
</organism>
<keyword evidence="5 8" id="KW-0460">Magnesium</keyword>
<comment type="subcellular location">
    <subcellularLocation>
        <location evidence="8">Cytoplasm</location>
    </subcellularLocation>
</comment>
<dbReference type="AlphaFoldDB" id="A0A1I3TVQ3"/>
<dbReference type="EMBL" id="FORR01000019">
    <property type="protein sequence ID" value="SFJ73651.1"/>
    <property type="molecule type" value="Genomic_DNA"/>
</dbReference>
<dbReference type="EC" id="2.7.8.7" evidence="8"/>
<dbReference type="SUPFAM" id="SSF56214">
    <property type="entry name" value="4'-phosphopantetheinyl transferase"/>
    <property type="match status" value="1"/>
</dbReference>
<sequence>MIWGIGTDIIEMERIEKAGLDRLAARVLTESEKQMMPMAPKRKLEFLAGRFAAKEAISKALGTGIGEIVSFQDIRIINNENGAPKAQISAETMQCLFSDKKVNIHLSISHSEKYALATAVVEEI</sequence>